<dbReference type="GeneID" id="25265220"/>
<organism evidence="2 3">
    <name type="scientific">Tilletiaria anomala (strain ATCC 24038 / CBS 436.72 / UBC 951)</name>
    <dbReference type="NCBI Taxonomy" id="1037660"/>
    <lineage>
        <taxon>Eukaryota</taxon>
        <taxon>Fungi</taxon>
        <taxon>Dikarya</taxon>
        <taxon>Basidiomycota</taxon>
        <taxon>Ustilaginomycotina</taxon>
        <taxon>Exobasidiomycetes</taxon>
        <taxon>Georgefischeriales</taxon>
        <taxon>Tilletiariaceae</taxon>
        <taxon>Tilletiaria</taxon>
    </lineage>
</organism>
<feature type="region of interest" description="Disordered" evidence="1">
    <location>
        <begin position="151"/>
        <end position="178"/>
    </location>
</feature>
<feature type="compositionally biased region" description="Acidic residues" evidence="1">
    <location>
        <begin position="88"/>
        <end position="101"/>
    </location>
</feature>
<feature type="compositionally biased region" description="Polar residues" evidence="1">
    <location>
        <begin position="474"/>
        <end position="485"/>
    </location>
</feature>
<evidence type="ECO:0000313" key="2">
    <source>
        <dbReference type="EMBL" id="KDN38800.1"/>
    </source>
</evidence>
<dbReference type="EMBL" id="JMSN01000113">
    <property type="protein sequence ID" value="KDN38800.1"/>
    <property type="molecule type" value="Genomic_DNA"/>
</dbReference>
<sequence length="622" mass="64793">MLFSHSEASSSTSPRAAALLACVPSPSLTFNPSPSASSGTTMTHEGIENPIAPASPTAVPIPVPSSSTLSGIKRQRFYARQDSPAAVDDVEDEEEGEDGDEDGFRRPGMPRICAPPTSPCVGHPSYSSPSSTRHRAHTSASIAYATHCHVAGSNARQSRSHHAPAEELKPPPRKRPHFDLQHEDVGRFASLTLQHSASTTSPAGWGAQGPAPIGLDEGMGMVAVDPPPPPVVPPCSPERSPAPVHNLNLTSHQPQRTSDVSSLTSPLATSATNNISGWLDLDSSAPGSGSSTLTSFSSGSAEVLNSTLVTEPVDAANAIPATLSEGIGEVSMREQSGPRSWEYAKDRIWVDSLDSSSSSGHSSDDDGGAESSITSVGGEVQQSSAEPVVPFSTCDGPPLCESFILNPELTRKLEEEAKRRLFAAQQAHAAQVLQQVPPAQAKKARAFSRKPRLFQSLSTPSSGSCASSANTSAQTSRSSSGNVTPNLRDATGTAQGHALVLWRSPEEVLQSSNAHIGAGGGTFAPSVHTPSPAPCQMSGERIAAGVTKQQQTPRIHNVMDFSAASAALQACEAAQGDVMGQTLSATKHAEGGDFETRTNPVLDGDVQWSHVEFGQGDAMDVD</sequence>
<feature type="compositionally biased region" description="Polar residues" evidence="1">
    <location>
        <begin position="30"/>
        <end position="43"/>
    </location>
</feature>
<protein>
    <submittedName>
        <fullName evidence="2">Uncharacterized protein</fullName>
    </submittedName>
</protein>
<dbReference type="RefSeq" id="XP_013240839.1">
    <property type="nucleotide sequence ID" value="XM_013385385.1"/>
</dbReference>
<feature type="region of interest" description="Disordered" evidence="1">
    <location>
        <begin position="30"/>
        <end position="138"/>
    </location>
</feature>
<comment type="caution">
    <text evidence="2">The sequence shown here is derived from an EMBL/GenBank/DDBJ whole genome shotgun (WGS) entry which is preliminary data.</text>
</comment>
<proteinExistence type="predicted"/>
<dbReference type="HOGENOM" id="CLU_439527_0_0_1"/>
<dbReference type="Proteomes" id="UP000027361">
    <property type="component" value="Unassembled WGS sequence"/>
</dbReference>
<feature type="compositionally biased region" description="Low complexity" evidence="1">
    <location>
        <begin position="456"/>
        <end position="473"/>
    </location>
</feature>
<name>A0A066VJN8_TILAU</name>
<evidence type="ECO:0000256" key="1">
    <source>
        <dbReference type="SAM" id="MobiDB-lite"/>
    </source>
</evidence>
<gene>
    <name evidence="2" type="ORF">K437DRAFT_259297</name>
</gene>
<feature type="region of interest" description="Disordered" evidence="1">
    <location>
        <begin position="354"/>
        <end position="390"/>
    </location>
</feature>
<accession>A0A066VJN8</accession>
<feature type="region of interest" description="Disordered" evidence="1">
    <location>
        <begin position="455"/>
        <end position="492"/>
    </location>
</feature>
<evidence type="ECO:0000313" key="3">
    <source>
        <dbReference type="Proteomes" id="UP000027361"/>
    </source>
</evidence>
<dbReference type="InParanoid" id="A0A066VJN8"/>
<keyword evidence="3" id="KW-1185">Reference proteome</keyword>
<dbReference type="AlphaFoldDB" id="A0A066VJN8"/>
<reference evidence="2 3" key="1">
    <citation type="submission" date="2014-05" db="EMBL/GenBank/DDBJ databases">
        <title>Draft genome sequence of a rare smut relative, Tilletiaria anomala UBC 951.</title>
        <authorList>
            <consortium name="DOE Joint Genome Institute"/>
            <person name="Toome M."/>
            <person name="Kuo A."/>
            <person name="Henrissat B."/>
            <person name="Lipzen A."/>
            <person name="Tritt A."/>
            <person name="Yoshinaga Y."/>
            <person name="Zane M."/>
            <person name="Barry K."/>
            <person name="Grigoriev I.V."/>
            <person name="Spatafora J.W."/>
            <person name="Aimea M.C."/>
        </authorList>
    </citation>
    <scope>NUCLEOTIDE SEQUENCE [LARGE SCALE GENOMIC DNA]</scope>
    <source>
        <strain evidence="2 3">UBC 951</strain>
    </source>
</reference>